<proteinExistence type="predicted"/>
<comment type="caution">
    <text evidence="2">The sequence shown here is derived from an EMBL/GenBank/DDBJ whole genome shotgun (WGS) entry which is preliminary data.</text>
</comment>
<evidence type="ECO:0000256" key="1">
    <source>
        <dbReference type="SAM" id="MobiDB-lite"/>
    </source>
</evidence>
<protein>
    <submittedName>
        <fullName evidence="2">Uncharacterized protein</fullName>
    </submittedName>
</protein>
<reference evidence="2 3" key="1">
    <citation type="journal article" date="2013" name="Nat. Genet.">
        <title>The genome of the hydatid tapeworm Echinococcus granulosus.</title>
        <authorList>
            <person name="Zheng H."/>
            <person name="Zhang W."/>
            <person name="Zhang L."/>
            <person name="Zhang Z."/>
            <person name="Li J."/>
            <person name="Lu G."/>
            <person name="Zhu Y."/>
            <person name="Wang Y."/>
            <person name="Huang Y."/>
            <person name="Liu J."/>
            <person name="Kang H."/>
            <person name="Chen J."/>
            <person name="Wang L."/>
            <person name="Chen A."/>
            <person name="Yu S."/>
            <person name="Gao Z."/>
            <person name="Jin L."/>
            <person name="Gu W."/>
            <person name="Wang Z."/>
            <person name="Zhao L."/>
            <person name="Shi B."/>
            <person name="Wen H."/>
            <person name="Lin R."/>
            <person name="Jones M.K."/>
            <person name="Brejova B."/>
            <person name="Vinar T."/>
            <person name="Zhao G."/>
            <person name="McManus D.P."/>
            <person name="Chen Z."/>
            <person name="Zhou Y."/>
            <person name="Wang S."/>
        </authorList>
    </citation>
    <scope>NUCLEOTIDE SEQUENCE [LARGE SCALE GENOMIC DNA]</scope>
</reference>
<dbReference type="GeneID" id="36344748"/>
<evidence type="ECO:0000313" key="3">
    <source>
        <dbReference type="Proteomes" id="UP000019149"/>
    </source>
</evidence>
<organism evidence="2 3">
    <name type="scientific">Echinococcus granulosus</name>
    <name type="common">Hydatid tapeworm</name>
    <dbReference type="NCBI Taxonomy" id="6210"/>
    <lineage>
        <taxon>Eukaryota</taxon>
        <taxon>Metazoa</taxon>
        <taxon>Spiralia</taxon>
        <taxon>Lophotrochozoa</taxon>
        <taxon>Platyhelminthes</taxon>
        <taxon>Cestoda</taxon>
        <taxon>Eucestoda</taxon>
        <taxon>Cyclophyllidea</taxon>
        <taxon>Taeniidae</taxon>
        <taxon>Echinococcus</taxon>
        <taxon>Echinococcus granulosus group</taxon>
    </lineage>
</organism>
<evidence type="ECO:0000313" key="2">
    <source>
        <dbReference type="EMBL" id="EUB56094.1"/>
    </source>
</evidence>
<dbReference type="AlphaFoldDB" id="W6URS3"/>
<dbReference type="RefSeq" id="XP_024347290.1">
    <property type="nucleotide sequence ID" value="XM_024498282.1"/>
</dbReference>
<feature type="compositionally biased region" description="Polar residues" evidence="1">
    <location>
        <begin position="374"/>
        <end position="391"/>
    </location>
</feature>
<dbReference type="Proteomes" id="UP000019149">
    <property type="component" value="Unassembled WGS sequence"/>
</dbReference>
<dbReference type="CTD" id="36344748"/>
<sequence>MTPAAKNHQCPLSERKPLEWDYSIQQANSKDSHIHTRSPTWNQFTYNTPDTAREQPLTAVHLRLFTSFHSSHLPDGQLIALCSPLPITPSFLACLERHKKLRRHRKPPIDPRDVVPTATSQRISCTPYDIQLNFHPIRFALYIPCRPDAIQFISFHATQQPAVTLAATDAVTAQTLGPPADTITVASTAEPPTAAGAKLTVQPARGSSLWREDNSVIATDPTLYNCRALFTAANIKLQTDKVFTILRLISHSVIEVNVRLFQLSLPVCLPASGPLRSSAPRSSMSGSISITNTASTYSTSCYTLTGATQIAAPSILKLRADSPFHIVERKQNGTEGNTAQIHRPAMFKSENLLPPIGQSLWQSAPRNARHPSTGGKSVSQQHPVPTRSMSSMRRDATQQREPQAPASNHHSDCIHHWQLGIHWGTGRKEANNASAGNMRSIPLSTVYSEHGHTGISSSASPENGNNLGTEKSLWHVSNNDDECWCFAAVARISPLSASSGMQS</sequence>
<name>W6URS3_ECHGR</name>
<dbReference type="KEGG" id="egl:EGR_09033"/>
<dbReference type="EMBL" id="APAU02000129">
    <property type="protein sequence ID" value="EUB56094.1"/>
    <property type="molecule type" value="Genomic_DNA"/>
</dbReference>
<feature type="compositionally biased region" description="Polar residues" evidence="1">
    <location>
        <begin position="399"/>
        <end position="408"/>
    </location>
</feature>
<gene>
    <name evidence="2" type="ORF">EGR_09033</name>
</gene>
<keyword evidence="3" id="KW-1185">Reference proteome</keyword>
<feature type="region of interest" description="Disordered" evidence="1">
    <location>
        <begin position="362"/>
        <end position="410"/>
    </location>
</feature>
<accession>W6URS3</accession>